<organism evidence="1 2">
    <name type="scientific">Evansella caseinilytica</name>
    <dbReference type="NCBI Taxonomy" id="1503961"/>
    <lineage>
        <taxon>Bacteria</taxon>
        <taxon>Bacillati</taxon>
        <taxon>Bacillota</taxon>
        <taxon>Bacilli</taxon>
        <taxon>Bacillales</taxon>
        <taxon>Bacillaceae</taxon>
        <taxon>Evansella</taxon>
    </lineage>
</organism>
<dbReference type="Pfam" id="PF14038">
    <property type="entry name" value="YqzE"/>
    <property type="match status" value="1"/>
</dbReference>
<name>A0A1H3KUM9_9BACI</name>
<evidence type="ECO:0000313" key="1">
    <source>
        <dbReference type="EMBL" id="SDY55355.1"/>
    </source>
</evidence>
<protein>
    <submittedName>
        <fullName evidence="1">YqzE-like protein</fullName>
    </submittedName>
</protein>
<dbReference type="AlphaFoldDB" id="A0A1H3KUM9"/>
<accession>A0A1H3KUM9</accession>
<evidence type="ECO:0000313" key="2">
    <source>
        <dbReference type="Proteomes" id="UP000198935"/>
    </source>
</evidence>
<dbReference type="EMBL" id="FNPI01000002">
    <property type="protein sequence ID" value="SDY55355.1"/>
    <property type="molecule type" value="Genomic_DNA"/>
</dbReference>
<gene>
    <name evidence="1" type="ORF">SAMN05421736_102250</name>
</gene>
<keyword evidence="2" id="KW-1185">Reference proteome</keyword>
<reference evidence="2" key="1">
    <citation type="submission" date="2016-10" db="EMBL/GenBank/DDBJ databases">
        <authorList>
            <person name="Varghese N."/>
            <person name="Submissions S."/>
        </authorList>
    </citation>
    <scope>NUCLEOTIDE SEQUENCE [LARGE SCALE GENOMIC DNA]</scope>
    <source>
        <strain evidence="2">SP</strain>
    </source>
</reference>
<dbReference type="InterPro" id="IPR025622">
    <property type="entry name" value="YqzE"/>
</dbReference>
<sequence length="64" mass="7711">MKPNDYVKYLTQQFVTYVDLPKEERQARREEKRLLRPPKAYRLFGLIPFAVSQALRRLKDENAD</sequence>
<dbReference type="Proteomes" id="UP000198935">
    <property type="component" value="Unassembled WGS sequence"/>
</dbReference>
<proteinExistence type="predicted"/>
<dbReference type="STRING" id="1503961.SAMN05421736_102250"/>